<dbReference type="OrthoDB" id="983161at2"/>
<dbReference type="EMBL" id="FQZX01000003">
    <property type="protein sequence ID" value="SHK64066.1"/>
    <property type="molecule type" value="Genomic_DNA"/>
</dbReference>
<dbReference type="AlphaFoldDB" id="A0A1M6U4F6"/>
<accession>A0A1M6U4F6</accession>
<protein>
    <recommendedName>
        <fullName evidence="3">RES domain-containing protein</fullName>
    </recommendedName>
</protein>
<keyword evidence="2" id="KW-1185">Reference proteome</keyword>
<gene>
    <name evidence="1" type="ORF">SAMN04488007_3481</name>
</gene>
<dbReference type="STRING" id="228958.SAMN04488007_3481"/>
<organism evidence="1 2">
    <name type="scientific">Maribacter aquivivus</name>
    <dbReference type="NCBI Taxonomy" id="228958"/>
    <lineage>
        <taxon>Bacteria</taxon>
        <taxon>Pseudomonadati</taxon>
        <taxon>Bacteroidota</taxon>
        <taxon>Flavobacteriia</taxon>
        <taxon>Flavobacteriales</taxon>
        <taxon>Flavobacteriaceae</taxon>
        <taxon>Maribacter</taxon>
    </lineage>
</organism>
<evidence type="ECO:0000313" key="1">
    <source>
        <dbReference type="EMBL" id="SHK64066.1"/>
    </source>
</evidence>
<evidence type="ECO:0008006" key="3">
    <source>
        <dbReference type="Google" id="ProtNLM"/>
    </source>
</evidence>
<dbReference type="RefSeq" id="WP_073246566.1">
    <property type="nucleotide sequence ID" value="NZ_FQZX01000003.1"/>
</dbReference>
<dbReference type="Proteomes" id="UP000184314">
    <property type="component" value="Unassembled WGS sequence"/>
</dbReference>
<sequence length="302" mass="34609">MNYIEAFKKLQEYSKNLESVEYGELMDILKNSISKIPIPLAKLRPESSIERARANNGTPLFKSIEDLGYIKNEEVIKKLSKFGRANKPHEVLFYSAIQTSKLDKARVTAIAETSRLFLDNNSVQMDGELFTVSRWRNKKELIIAEVVFAEEAIKNNEDIKASYEKQKQLAKELQGVDTGFFEDFLIFISNEYARIAESHNDYKISTAYTELVLTHKDVQGITYPSVQTSYVGANLVLPTSIVDEFLYPEVATTSMLYKNKMKMTIGNGGHFCKKLDNELVWEELDKKYITPKEELLKSLIEE</sequence>
<name>A0A1M6U4F6_9FLAO</name>
<proteinExistence type="predicted"/>
<evidence type="ECO:0000313" key="2">
    <source>
        <dbReference type="Proteomes" id="UP000184314"/>
    </source>
</evidence>
<reference evidence="2" key="1">
    <citation type="submission" date="2016-11" db="EMBL/GenBank/DDBJ databases">
        <authorList>
            <person name="Varghese N."/>
            <person name="Submissions S."/>
        </authorList>
    </citation>
    <scope>NUCLEOTIDE SEQUENCE [LARGE SCALE GENOMIC DNA]</scope>
    <source>
        <strain evidence="2">DSM 16478</strain>
    </source>
</reference>